<feature type="region of interest" description="Disordered" evidence="1">
    <location>
        <begin position="24"/>
        <end position="44"/>
    </location>
</feature>
<dbReference type="AlphaFoldDB" id="A0A1L9UN35"/>
<dbReference type="EMBL" id="KV878683">
    <property type="protein sequence ID" value="OJJ73020.1"/>
    <property type="molecule type" value="Genomic_DNA"/>
</dbReference>
<proteinExistence type="predicted"/>
<organism evidence="2 3">
    <name type="scientific">Aspergillus brasiliensis (strain CBS 101740 / IMI 381727 / IBT 21946)</name>
    <dbReference type="NCBI Taxonomy" id="767769"/>
    <lineage>
        <taxon>Eukaryota</taxon>
        <taxon>Fungi</taxon>
        <taxon>Dikarya</taxon>
        <taxon>Ascomycota</taxon>
        <taxon>Pezizomycotina</taxon>
        <taxon>Eurotiomycetes</taxon>
        <taxon>Eurotiomycetidae</taxon>
        <taxon>Eurotiales</taxon>
        <taxon>Aspergillaceae</taxon>
        <taxon>Aspergillus</taxon>
        <taxon>Aspergillus subgen. Circumdati</taxon>
    </lineage>
</organism>
<reference evidence="3" key="1">
    <citation type="journal article" date="2017" name="Genome Biol.">
        <title>Comparative genomics reveals high biological diversity and specific adaptations in the industrially and medically important fungal genus Aspergillus.</title>
        <authorList>
            <person name="de Vries R.P."/>
            <person name="Riley R."/>
            <person name="Wiebenga A."/>
            <person name="Aguilar-Osorio G."/>
            <person name="Amillis S."/>
            <person name="Uchima C.A."/>
            <person name="Anderluh G."/>
            <person name="Asadollahi M."/>
            <person name="Askin M."/>
            <person name="Barry K."/>
            <person name="Battaglia E."/>
            <person name="Bayram O."/>
            <person name="Benocci T."/>
            <person name="Braus-Stromeyer S.A."/>
            <person name="Caldana C."/>
            <person name="Canovas D."/>
            <person name="Cerqueira G.C."/>
            <person name="Chen F."/>
            <person name="Chen W."/>
            <person name="Choi C."/>
            <person name="Clum A."/>
            <person name="Dos Santos R.A."/>
            <person name="Damasio A.R."/>
            <person name="Diallinas G."/>
            <person name="Emri T."/>
            <person name="Fekete E."/>
            <person name="Flipphi M."/>
            <person name="Freyberg S."/>
            <person name="Gallo A."/>
            <person name="Gournas C."/>
            <person name="Habgood R."/>
            <person name="Hainaut M."/>
            <person name="Harispe M.L."/>
            <person name="Henrissat B."/>
            <person name="Hilden K.S."/>
            <person name="Hope R."/>
            <person name="Hossain A."/>
            <person name="Karabika E."/>
            <person name="Karaffa L."/>
            <person name="Karanyi Z."/>
            <person name="Krasevec N."/>
            <person name="Kuo A."/>
            <person name="Kusch H."/>
            <person name="LaButti K."/>
            <person name="Lagendijk E.L."/>
            <person name="Lapidus A."/>
            <person name="Levasseur A."/>
            <person name="Lindquist E."/>
            <person name="Lipzen A."/>
            <person name="Logrieco A.F."/>
            <person name="MacCabe A."/>
            <person name="Maekelae M.R."/>
            <person name="Malavazi I."/>
            <person name="Melin P."/>
            <person name="Meyer V."/>
            <person name="Mielnichuk N."/>
            <person name="Miskei M."/>
            <person name="Molnar A.P."/>
            <person name="Mule G."/>
            <person name="Ngan C.Y."/>
            <person name="Orejas M."/>
            <person name="Orosz E."/>
            <person name="Ouedraogo J.P."/>
            <person name="Overkamp K.M."/>
            <person name="Park H.-S."/>
            <person name="Perrone G."/>
            <person name="Piumi F."/>
            <person name="Punt P.J."/>
            <person name="Ram A.F."/>
            <person name="Ramon A."/>
            <person name="Rauscher S."/>
            <person name="Record E."/>
            <person name="Riano-Pachon D.M."/>
            <person name="Robert V."/>
            <person name="Roehrig J."/>
            <person name="Ruller R."/>
            <person name="Salamov A."/>
            <person name="Salih N.S."/>
            <person name="Samson R.A."/>
            <person name="Sandor E."/>
            <person name="Sanguinetti M."/>
            <person name="Schuetze T."/>
            <person name="Sepcic K."/>
            <person name="Shelest E."/>
            <person name="Sherlock G."/>
            <person name="Sophianopoulou V."/>
            <person name="Squina F.M."/>
            <person name="Sun H."/>
            <person name="Susca A."/>
            <person name="Todd R.B."/>
            <person name="Tsang A."/>
            <person name="Unkles S.E."/>
            <person name="van de Wiele N."/>
            <person name="van Rossen-Uffink D."/>
            <person name="Oliveira J.V."/>
            <person name="Vesth T.C."/>
            <person name="Visser J."/>
            <person name="Yu J.-H."/>
            <person name="Zhou M."/>
            <person name="Andersen M.R."/>
            <person name="Archer D.B."/>
            <person name="Baker S.E."/>
            <person name="Benoit I."/>
            <person name="Brakhage A.A."/>
            <person name="Braus G.H."/>
            <person name="Fischer R."/>
            <person name="Frisvad J.C."/>
            <person name="Goldman G.H."/>
            <person name="Houbraken J."/>
            <person name="Oakley B."/>
            <person name="Pocsi I."/>
            <person name="Scazzocchio C."/>
            <person name="Seiboth B."/>
            <person name="vanKuyk P.A."/>
            <person name="Wortman J."/>
            <person name="Dyer P.S."/>
            <person name="Grigoriev I.V."/>
        </authorList>
    </citation>
    <scope>NUCLEOTIDE SEQUENCE [LARGE SCALE GENOMIC DNA]</scope>
    <source>
        <strain evidence="3">CBS 101740 / IMI 381727 / IBT 21946</strain>
    </source>
</reference>
<gene>
    <name evidence="2" type="ORF">ASPBRDRAFT_563001</name>
</gene>
<keyword evidence="3" id="KW-1185">Reference proteome</keyword>
<dbReference type="VEuPathDB" id="FungiDB:ASPBRDRAFT_563001"/>
<evidence type="ECO:0000313" key="3">
    <source>
        <dbReference type="Proteomes" id="UP000184499"/>
    </source>
</evidence>
<protein>
    <submittedName>
        <fullName evidence="2">Uncharacterized protein</fullName>
    </submittedName>
</protein>
<evidence type="ECO:0000313" key="2">
    <source>
        <dbReference type="EMBL" id="OJJ73020.1"/>
    </source>
</evidence>
<dbReference type="RefSeq" id="XP_067480268.1">
    <property type="nucleotide sequence ID" value="XM_067627535.1"/>
</dbReference>
<dbReference type="GeneID" id="93580023"/>
<dbReference type="Proteomes" id="UP000184499">
    <property type="component" value="Unassembled WGS sequence"/>
</dbReference>
<sequence>MNIIPHTIPSHPCSLNITHAQYAHSPSSNHHNIIPSTETPTPATTITITTGTLRQRQSSVER</sequence>
<evidence type="ECO:0000256" key="1">
    <source>
        <dbReference type="SAM" id="MobiDB-lite"/>
    </source>
</evidence>
<accession>A0A1L9UN35</accession>
<feature type="compositionally biased region" description="Low complexity" evidence="1">
    <location>
        <begin position="33"/>
        <end position="44"/>
    </location>
</feature>
<name>A0A1L9UN35_ASPBC</name>